<dbReference type="Proteomes" id="UP000760668">
    <property type="component" value="Unassembled WGS sequence"/>
</dbReference>
<dbReference type="SUPFAM" id="SSF88946">
    <property type="entry name" value="Sigma2 domain of RNA polymerase sigma factors"/>
    <property type="match status" value="1"/>
</dbReference>
<proteinExistence type="predicted"/>
<dbReference type="EMBL" id="DYUC01000126">
    <property type="protein sequence ID" value="HJG87794.1"/>
    <property type="molecule type" value="Genomic_DNA"/>
</dbReference>
<evidence type="ECO:0000256" key="2">
    <source>
        <dbReference type="ARBA" id="ARBA00023082"/>
    </source>
</evidence>
<dbReference type="InterPro" id="IPR014284">
    <property type="entry name" value="RNA_pol_sigma-70_dom"/>
</dbReference>
<keyword evidence="2" id="KW-0731">Sigma factor</keyword>
<evidence type="ECO:0000256" key="4">
    <source>
        <dbReference type="ARBA" id="ARBA00023163"/>
    </source>
</evidence>
<dbReference type="GO" id="GO:0006352">
    <property type="term" value="P:DNA-templated transcription initiation"/>
    <property type="evidence" value="ECO:0007669"/>
    <property type="project" value="InterPro"/>
</dbReference>
<protein>
    <submittedName>
        <fullName evidence="6">Sigma-70 family RNA polymerase sigma factor</fullName>
    </submittedName>
</protein>
<dbReference type="GO" id="GO:0003677">
    <property type="term" value="F:DNA binding"/>
    <property type="evidence" value="ECO:0007669"/>
    <property type="project" value="UniProtKB-KW"/>
</dbReference>
<dbReference type="PANTHER" id="PTHR30385">
    <property type="entry name" value="SIGMA FACTOR F FLAGELLAR"/>
    <property type="match status" value="1"/>
</dbReference>
<dbReference type="Pfam" id="PF04542">
    <property type="entry name" value="Sigma70_r2"/>
    <property type="match status" value="1"/>
</dbReference>
<dbReference type="InterPro" id="IPR007627">
    <property type="entry name" value="RNA_pol_sigma70_r2"/>
</dbReference>
<reference evidence="6" key="1">
    <citation type="journal article" date="2021" name="PeerJ">
        <title>Extensive microbial diversity within the chicken gut microbiome revealed by metagenomics and culture.</title>
        <authorList>
            <person name="Gilroy R."/>
            <person name="Ravi A."/>
            <person name="Getino M."/>
            <person name="Pursley I."/>
            <person name="Horton D.L."/>
            <person name="Alikhan N.F."/>
            <person name="Baker D."/>
            <person name="Gharbi K."/>
            <person name="Hall N."/>
            <person name="Watson M."/>
            <person name="Adriaenssens E.M."/>
            <person name="Foster-Nyarko E."/>
            <person name="Jarju S."/>
            <person name="Secka A."/>
            <person name="Antonio M."/>
            <person name="Oren A."/>
            <person name="Chaudhuri R.R."/>
            <person name="La Ragione R."/>
            <person name="Hildebrand F."/>
            <person name="Pallen M.J."/>
        </authorList>
    </citation>
    <scope>NUCLEOTIDE SEQUENCE</scope>
    <source>
        <strain evidence="6">CHK179-5677</strain>
    </source>
</reference>
<dbReference type="SUPFAM" id="SSF88659">
    <property type="entry name" value="Sigma3 and sigma4 domains of RNA polymerase sigma factors"/>
    <property type="match status" value="1"/>
</dbReference>
<dbReference type="InterPro" id="IPR013325">
    <property type="entry name" value="RNA_pol_sigma_r2"/>
</dbReference>
<keyword evidence="3" id="KW-0238">DNA-binding</keyword>
<name>A0A921MNY0_9FIRM</name>
<dbReference type="Gene3D" id="1.20.140.160">
    <property type="match status" value="1"/>
</dbReference>
<evidence type="ECO:0000313" key="7">
    <source>
        <dbReference type="Proteomes" id="UP000760668"/>
    </source>
</evidence>
<evidence type="ECO:0000256" key="1">
    <source>
        <dbReference type="ARBA" id="ARBA00023015"/>
    </source>
</evidence>
<dbReference type="Gene3D" id="1.10.1740.10">
    <property type="match status" value="1"/>
</dbReference>
<reference evidence="6" key="2">
    <citation type="submission" date="2021-09" db="EMBL/GenBank/DDBJ databases">
        <authorList>
            <person name="Gilroy R."/>
        </authorList>
    </citation>
    <scope>NUCLEOTIDE SEQUENCE</scope>
    <source>
        <strain evidence="6">CHK179-5677</strain>
    </source>
</reference>
<keyword evidence="1" id="KW-0805">Transcription regulation</keyword>
<comment type="caution">
    <text evidence="6">The sequence shown here is derived from an EMBL/GenBank/DDBJ whole genome shotgun (WGS) entry which is preliminary data.</text>
</comment>
<dbReference type="RefSeq" id="WP_295369722.1">
    <property type="nucleotide sequence ID" value="NZ_DYUC01000126.1"/>
</dbReference>
<evidence type="ECO:0000313" key="6">
    <source>
        <dbReference type="EMBL" id="HJG87794.1"/>
    </source>
</evidence>
<dbReference type="NCBIfam" id="TIGR02937">
    <property type="entry name" value="sigma70-ECF"/>
    <property type="match status" value="1"/>
</dbReference>
<evidence type="ECO:0000259" key="5">
    <source>
        <dbReference type="Pfam" id="PF04542"/>
    </source>
</evidence>
<accession>A0A921MNY0</accession>
<dbReference type="InterPro" id="IPR013324">
    <property type="entry name" value="RNA_pol_sigma_r3/r4-like"/>
</dbReference>
<dbReference type="GO" id="GO:0016987">
    <property type="term" value="F:sigma factor activity"/>
    <property type="evidence" value="ECO:0007669"/>
    <property type="project" value="UniProtKB-KW"/>
</dbReference>
<organism evidence="6 7">
    <name type="scientific">Pseudoflavonifractor capillosus</name>
    <dbReference type="NCBI Taxonomy" id="106588"/>
    <lineage>
        <taxon>Bacteria</taxon>
        <taxon>Bacillati</taxon>
        <taxon>Bacillota</taxon>
        <taxon>Clostridia</taxon>
        <taxon>Eubacteriales</taxon>
        <taxon>Oscillospiraceae</taxon>
        <taxon>Pseudoflavonifractor</taxon>
    </lineage>
</organism>
<keyword evidence="4" id="KW-0804">Transcription</keyword>
<evidence type="ECO:0000256" key="3">
    <source>
        <dbReference type="ARBA" id="ARBA00023125"/>
    </source>
</evidence>
<dbReference type="AlphaFoldDB" id="A0A921MNY0"/>
<sequence length="261" mass="28297">MSSAEVDAMALAAQAGQADQLEPLWNSQRRLVYKIANSLSGQAAQCGFDADDLVQESYFAFLDAVAAHDPEQGSFSALLATLIRRRFIRLTAEETTTRKPLNQALSLDAPVQGSEGDDLTLGDTVEAPDSAFESVENELYRQQLRAALERALEHIPADQAAAVRGCCLDELSAETVAAQRGTDPARVRQLKRNGIQALRSRCAALGLGQFLEERTDYVSGVGLRRFQRTGIAPVEREVLRREALTRSFLKGSSGGAEKSTA</sequence>
<gene>
    <name evidence="6" type="ORF">K8V01_12385</name>
</gene>
<feature type="domain" description="RNA polymerase sigma-70 region 2" evidence="5">
    <location>
        <begin position="26"/>
        <end position="90"/>
    </location>
</feature>